<dbReference type="Pfam" id="PF07992">
    <property type="entry name" value="Pyr_redox_2"/>
    <property type="match status" value="1"/>
</dbReference>
<protein>
    <submittedName>
        <fullName evidence="4">Thioredoxin reductase</fullName>
    </submittedName>
</protein>
<keyword evidence="2" id="KW-0560">Oxidoreductase</keyword>
<dbReference type="InterPro" id="IPR036188">
    <property type="entry name" value="FAD/NAD-bd_sf"/>
</dbReference>
<dbReference type="EMBL" id="FNLO01000001">
    <property type="protein sequence ID" value="SDV46028.1"/>
    <property type="molecule type" value="Genomic_DNA"/>
</dbReference>
<keyword evidence="1" id="KW-0285">Flavoprotein</keyword>
<evidence type="ECO:0000313" key="5">
    <source>
        <dbReference type="Proteomes" id="UP000243719"/>
    </source>
</evidence>
<gene>
    <name evidence="4" type="ORF">SAMN05216551_10113</name>
</gene>
<proteinExistence type="predicted"/>
<reference evidence="5" key="1">
    <citation type="submission" date="2016-09" db="EMBL/GenBank/DDBJ databases">
        <authorList>
            <person name="Varghese N."/>
            <person name="Submissions S."/>
        </authorList>
    </citation>
    <scope>NUCLEOTIDE SEQUENCE [LARGE SCALE GENOMIC DNA]</scope>
    <source>
        <strain evidence="5">JS23</strain>
    </source>
</reference>
<keyword evidence="5" id="KW-1185">Reference proteome</keyword>
<feature type="domain" description="FAD/NAD(P)-binding" evidence="3">
    <location>
        <begin position="10"/>
        <end position="286"/>
    </location>
</feature>
<dbReference type="STRING" id="1770053.SAMN05216551_10113"/>
<dbReference type="PRINTS" id="PR00469">
    <property type="entry name" value="PNDRDTASEII"/>
</dbReference>
<dbReference type="GO" id="GO:0016491">
    <property type="term" value="F:oxidoreductase activity"/>
    <property type="evidence" value="ECO:0007669"/>
    <property type="project" value="UniProtKB-KW"/>
</dbReference>
<sequence>MTNEHGKAGYDAIVVGGSYAGLAATMQLVRARRRVLVLDAGERRNRFAATSHGFLGQDGRPPADIAAQGRREVEAYPTLSWQEDLAVLAEKQGDAFCVASASGKRFVAHTLILASGVIDELPDIDGLAERWGRSVFHCPYCHGYELDQGRIGVLAVGPVSMHHALMLPDWGQVTLLTNASFTPDAAQRAALAQRGVTVEACAVARIVEHAVVELTDGRRLAFAGLFTASRTHVANPLPAQLGCAFDEGPMGRYIRTDETRETSVQSVFACGDVARTAGNVAFAVGDGAMAGVGAHRRLMFGRG</sequence>
<dbReference type="PANTHER" id="PTHR48105">
    <property type="entry name" value="THIOREDOXIN REDUCTASE 1-RELATED-RELATED"/>
    <property type="match status" value="1"/>
</dbReference>
<dbReference type="InterPro" id="IPR050097">
    <property type="entry name" value="Ferredoxin-NADP_redctase_2"/>
</dbReference>
<dbReference type="OrthoDB" id="9786503at2"/>
<organism evidence="4 5">
    <name type="scientific">Chitinasiproducens palmae</name>
    <dbReference type="NCBI Taxonomy" id="1770053"/>
    <lineage>
        <taxon>Bacteria</taxon>
        <taxon>Pseudomonadati</taxon>
        <taxon>Pseudomonadota</taxon>
        <taxon>Betaproteobacteria</taxon>
        <taxon>Burkholderiales</taxon>
        <taxon>Burkholderiaceae</taxon>
        <taxon>Chitinasiproducens</taxon>
    </lineage>
</organism>
<dbReference type="PRINTS" id="PR00368">
    <property type="entry name" value="FADPNR"/>
</dbReference>
<evidence type="ECO:0000313" key="4">
    <source>
        <dbReference type="EMBL" id="SDV46028.1"/>
    </source>
</evidence>
<evidence type="ECO:0000256" key="2">
    <source>
        <dbReference type="ARBA" id="ARBA00023002"/>
    </source>
</evidence>
<evidence type="ECO:0000256" key="1">
    <source>
        <dbReference type="ARBA" id="ARBA00022630"/>
    </source>
</evidence>
<dbReference type="RefSeq" id="WP_091903364.1">
    <property type="nucleotide sequence ID" value="NZ_FNLO01000001.1"/>
</dbReference>
<dbReference type="Proteomes" id="UP000243719">
    <property type="component" value="Unassembled WGS sequence"/>
</dbReference>
<dbReference type="InterPro" id="IPR023753">
    <property type="entry name" value="FAD/NAD-binding_dom"/>
</dbReference>
<dbReference type="AlphaFoldDB" id="A0A1H2PIM0"/>
<dbReference type="SUPFAM" id="SSF51905">
    <property type="entry name" value="FAD/NAD(P)-binding domain"/>
    <property type="match status" value="1"/>
</dbReference>
<name>A0A1H2PIM0_9BURK</name>
<accession>A0A1H2PIM0</accession>
<dbReference type="Gene3D" id="3.50.50.60">
    <property type="entry name" value="FAD/NAD(P)-binding domain"/>
    <property type="match status" value="2"/>
</dbReference>
<evidence type="ECO:0000259" key="3">
    <source>
        <dbReference type="Pfam" id="PF07992"/>
    </source>
</evidence>